<proteinExistence type="predicted"/>
<evidence type="ECO:0000313" key="3">
    <source>
        <dbReference type="Proteomes" id="UP000575985"/>
    </source>
</evidence>
<name>A0A853BV48_9ACTN</name>
<dbReference type="AlphaFoldDB" id="A0A853BV48"/>
<organism evidence="2 3">
    <name type="scientific">Streptomonospora nanhaiensis</name>
    <dbReference type="NCBI Taxonomy" id="1323731"/>
    <lineage>
        <taxon>Bacteria</taxon>
        <taxon>Bacillati</taxon>
        <taxon>Actinomycetota</taxon>
        <taxon>Actinomycetes</taxon>
        <taxon>Streptosporangiales</taxon>
        <taxon>Nocardiopsidaceae</taxon>
        <taxon>Streptomonospora</taxon>
    </lineage>
</organism>
<reference evidence="2 3" key="1">
    <citation type="submission" date="2020-07" db="EMBL/GenBank/DDBJ databases">
        <title>Sequencing the genomes of 1000 actinobacteria strains.</title>
        <authorList>
            <person name="Klenk H.-P."/>
        </authorList>
    </citation>
    <scope>NUCLEOTIDE SEQUENCE [LARGE SCALE GENOMIC DNA]</scope>
    <source>
        <strain evidence="2 3">DSM 45927</strain>
    </source>
</reference>
<accession>A0A853BV48</accession>
<dbReference type="RefSeq" id="WP_179769316.1">
    <property type="nucleotide sequence ID" value="NZ_JACCFO010000001.1"/>
</dbReference>
<evidence type="ECO:0000256" key="1">
    <source>
        <dbReference type="SAM" id="MobiDB-lite"/>
    </source>
</evidence>
<protein>
    <submittedName>
        <fullName evidence="2">Uncharacterized protein</fullName>
    </submittedName>
</protein>
<gene>
    <name evidence="2" type="ORF">HNR12_004379</name>
</gene>
<dbReference type="Proteomes" id="UP000575985">
    <property type="component" value="Unassembled WGS sequence"/>
</dbReference>
<sequence>MTFIEPGSEQDDDRGGTGPVPPAADSGAAADPAGAAGATGSARQVPPR</sequence>
<keyword evidence="3" id="KW-1185">Reference proteome</keyword>
<evidence type="ECO:0000313" key="2">
    <source>
        <dbReference type="EMBL" id="NYI98102.1"/>
    </source>
</evidence>
<dbReference type="EMBL" id="JACCFO010000001">
    <property type="protein sequence ID" value="NYI98102.1"/>
    <property type="molecule type" value="Genomic_DNA"/>
</dbReference>
<feature type="region of interest" description="Disordered" evidence="1">
    <location>
        <begin position="1"/>
        <end position="48"/>
    </location>
</feature>
<feature type="compositionally biased region" description="Low complexity" evidence="1">
    <location>
        <begin position="23"/>
        <end position="42"/>
    </location>
</feature>
<comment type="caution">
    <text evidence="2">The sequence shown here is derived from an EMBL/GenBank/DDBJ whole genome shotgun (WGS) entry which is preliminary data.</text>
</comment>